<organism evidence="7 8">
    <name type="scientific">Hibiscus syriacus</name>
    <name type="common">Rose of Sharon</name>
    <dbReference type="NCBI Taxonomy" id="106335"/>
    <lineage>
        <taxon>Eukaryota</taxon>
        <taxon>Viridiplantae</taxon>
        <taxon>Streptophyta</taxon>
        <taxon>Embryophyta</taxon>
        <taxon>Tracheophyta</taxon>
        <taxon>Spermatophyta</taxon>
        <taxon>Magnoliopsida</taxon>
        <taxon>eudicotyledons</taxon>
        <taxon>Gunneridae</taxon>
        <taxon>Pentapetalae</taxon>
        <taxon>rosids</taxon>
        <taxon>malvids</taxon>
        <taxon>Malvales</taxon>
        <taxon>Malvaceae</taxon>
        <taxon>Malvoideae</taxon>
        <taxon>Hibiscus</taxon>
    </lineage>
</organism>
<dbReference type="Gene3D" id="3.50.7.10">
    <property type="entry name" value="GroEL"/>
    <property type="match status" value="1"/>
</dbReference>
<evidence type="ECO:0000256" key="1">
    <source>
        <dbReference type="ARBA" id="ARBA00006607"/>
    </source>
</evidence>
<name>A0A6A2YGH0_HIBSY</name>
<evidence type="ECO:0000256" key="4">
    <source>
        <dbReference type="ARBA" id="ARBA00022840"/>
    </source>
</evidence>
<dbReference type="GO" id="GO:0005524">
    <property type="term" value="F:ATP binding"/>
    <property type="evidence" value="ECO:0007669"/>
    <property type="project" value="UniProtKB-KW"/>
</dbReference>
<dbReference type="Gene3D" id="3.30.260.10">
    <property type="entry name" value="TCP-1-like chaperonin intermediate domain"/>
    <property type="match status" value="2"/>
</dbReference>
<dbReference type="SUPFAM" id="SSF54849">
    <property type="entry name" value="GroEL-intermediate domain like"/>
    <property type="match status" value="2"/>
</dbReference>
<dbReference type="Proteomes" id="UP000436088">
    <property type="component" value="Unassembled WGS sequence"/>
</dbReference>
<keyword evidence="3" id="KW-0547">Nucleotide-binding</keyword>
<sequence>MGVDDKLQGSLRRKGNQRQSQRLNYREGSNRLAVRACAKEIAFDQSSRAAMQAGIDKLADAVGLTHGPRGRTVVLDEFGSPKVVNDGVTIARGIELPNAMENADAALIREVASKTNDSAGDGTTTASVLAREIIKLGLLSVTSGANPVSVKRGIEKTVQSLVEELEKKARPVKGRDDIKAVASISAGNDDLIGTMVVGAIDKVGPDGVLSIESSSSFETIVDVEEGMEDVTGEALATLVVNKLRGILNVAAIKAPGFGERRKALLQDIAIVTGAEFQASDMGLLVENTSVEQLERIANLSGGVAVIKVGASTESELEDRKLRIEDAKNATFAAIEEGIVPGGGAALVHLSTCVAAIKDKLEEADERIGADIVQKDYICRYFGGTGLLIAQNAGMEGEVVVEKVKNSELEIGYNAMTDTYENLLEAGVIDLEKVTRCALQNSASIAGMVLTTQAIVVKKPKPKVPVAAAP</sequence>
<dbReference type="InterPro" id="IPR002423">
    <property type="entry name" value="Cpn60/GroEL/TCP-1"/>
</dbReference>
<reference evidence="7" key="1">
    <citation type="submission" date="2019-09" db="EMBL/GenBank/DDBJ databases">
        <title>Draft genome information of white flower Hibiscus syriacus.</title>
        <authorList>
            <person name="Kim Y.-M."/>
        </authorList>
    </citation>
    <scope>NUCLEOTIDE SEQUENCE [LARGE SCALE GENOMIC DNA]</scope>
    <source>
        <strain evidence="7">YM2019G1</strain>
    </source>
</reference>
<evidence type="ECO:0000256" key="3">
    <source>
        <dbReference type="ARBA" id="ARBA00022741"/>
    </source>
</evidence>
<dbReference type="SUPFAM" id="SSF48592">
    <property type="entry name" value="GroEL equatorial domain-like"/>
    <property type="match status" value="1"/>
</dbReference>
<comment type="caution">
    <text evidence="7">The sequence shown here is derived from an EMBL/GenBank/DDBJ whole genome shotgun (WGS) entry which is preliminary data.</text>
</comment>
<keyword evidence="8" id="KW-1185">Reference proteome</keyword>
<evidence type="ECO:0000256" key="2">
    <source>
        <dbReference type="ARBA" id="ARBA00008020"/>
    </source>
</evidence>
<dbReference type="GO" id="GO:0140662">
    <property type="term" value="F:ATP-dependent protein folding chaperone"/>
    <property type="evidence" value="ECO:0007669"/>
    <property type="project" value="InterPro"/>
</dbReference>
<evidence type="ECO:0000313" key="8">
    <source>
        <dbReference type="Proteomes" id="UP000436088"/>
    </source>
</evidence>
<dbReference type="SUPFAM" id="SSF52029">
    <property type="entry name" value="GroEL apical domain-like"/>
    <property type="match status" value="1"/>
</dbReference>
<keyword evidence="4" id="KW-0067">ATP-binding</keyword>
<gene>
    <name evidence="7" type="ORF">F3Y22_tig00111402pilonHSYRG00502</name>
</gene>
<dbReference type="InterPro" id="IPR027410">
    <property type="entry name" value="TCP-1-like_intermed_sf"/>
</dbReference>
<comment type="similarity">
    <text evidence="2">Belongs to the TCP-1 chaperonin family.</text>
</comment>
<feature type="region of interest" description="Disordered" evidence="6">
    <location>
        <begin position="1"/>
        <end position="22"/>
    </location>
</feature>
<dbReference type="EMBL" id="VEPZ02001331">
    <property type="protein sequence ID" value="KAE8678936.1"/>
    <property type="molecule type" value="Genomic_DNA"/>
</dbReference>
<proteinExistence type="inferred from homology"/>
<evidence type="ECO:0000256" key="6">
    <source>
        <dbReference type="SAM" id="MobiDB-lite"/>
    </source>
</evidence>
<keyword evidence="5" id="KW-0143">Chaperone</keyword>
<dbReference type="PROSITE" id="PS00296">
    <property type="entry name" value="CHAPERONINS_CPN60"/>
    <property type="match status" value="1"/>
</dbReference>
<protein>
    <submittedName>
        <fullName evidence="7">RuBisCO large subunit-binding protein subunit alpha</fullName>
    </submittedName>
</protein>
<dbReference type="PANTHER" id="PTHR45633">
    <property type="entry name" value="60 KDA HEAT SHOCK PROTEIN, MITOCHONDRIAL"/>
    <property type="match status" value="1"/>
</dbReference>
<dbReference type="InterPro" id="IPR001844">
    <property type="entry name" value="Cpn60/GroEL"/>
</dbReference>
<dbReference type="InterPro" id="IPR027409">
    <property type="entry name" value="GroEL-like_apical_dom_sf"/>
</dbReference>
<dbReference type="InterPro" id="IPR018370">
    <property type="entry name" value="Chaperonin_Cpn60_CS"/>
</dbReference>
<dbReference type="InterPro" id="IPR017998">
    <property type="entry name" value="Chaperone_TCP-1"/>
</dbReference>
<dbReference type="PRINTS" id="PR00304">
    <property type="entry name" value="TCOMPLEXTCP1"/>
</dbReference>
<comment type="similarity">
    <text evidence="1">Belongs to the chaperonin (HSP60) family.</text>
</comment>
<dbReference type="InterPro" id="IPR027413">
    <property type="entry name" value="GROEL-like_equatorial_sf"/>
</dbReference>
<dbReference type="Pfam" id="PF00118">
    <property type="entry name" value="Cpn60_TCP1"/>
    <property type="match status" value="2"/>
</dbReference>
<evidence type="ECO:0000256" key="5">
    <source>
        <dbReference type="ARBA" id="ARBA00023186"/>
    </source>
</evidence>
<dbReference type="AlphaFoldDB" id="A0A6A2YGH0"/>
<dbReference type="GO" id="GO:0042026">
    <property type="term" value="P:protein refolding"/>
    <property type="evidence" value="ECO:0007669"/>
    <property type="project" value="InterPro"/>
</dbReference>
<evidence type="ECO:0000313" key="7">
    <source>
        <dbReference type="EMBL" id="KAE8678936.1"/>
    </source>
</evidence>
<accession>A0A6A2YGH0</accession>
<dbReference type="Gene3D" id="1.10.560.10">
    <property type="entry name" value="GroEL-like equatorial domain"/>
    <property type="match status" value="2"/>
</dbReference>